<dbReference type="AlphaFoldDB" id="A0AA39PZN9"/>
<feature type="domain" description="Dienelactone hydrolase" evidence="1">
    <location>
        <begin position="44"/>
        <end position="267"/>
    </location>
</feature>
<dbReference type="Gene3D" id="3.40.50.1820">
    <property type="entry name" value="alpha/beta hydrolase"/>
    <property type="match status" value="1"/>
</dbReference>
<reference evidence="2" key="1">
    <citation type="submission" date="2023-06" db="EMBL/GenBank/DDBJ databases">
        <authorList>
            <consortium name="Lawrence Berkeley National Laboratory"/>
            <person name="Ahrendt S."/>
            <person name="Sahu N."/>
            <person name="Indic B."/>
            <person name="Wong-Bajracharya J."/>
            <person name="Merenyi Z."/>
            <person name="Ke H.-M."/>
            <person name="Monk M."/>
            <person name="Kocsube S."/>
            <person name="Drula E."/>
            <person name="Lipzen A."/>
            <person name="Balint B."/>
            <person name="Henrissat B."/>
            <person name="Andreopoulos B."/>
            <person name="Martin F.M."/>
            <person name="Harder C.B."/>
            <person name="Rigling D."/>
            <person name="Ford K.L."/>
            <person name="Foster G.D."/>
            <person name="Pangilinan J."/>
            <person name="Papanicolaou A."/>
            <person name="Barry K."/>
            <person name="LaButti K."/>
            <person name="Viragh M."/>
            <person name="Koriabine M."/>
            <person name="Yan M."/>
            <person name="Riley R."/>
            <person name="Champramary S."/>
            <person name="Plett K.L."/>
            <person name="Tsai I.J."/>
            <person name="Slot J."/>
            <person name="Sipos G."/>
            <person name="Plett J."/>
            <person name="Nagy L.G."/>
            <person name="Grigoriev I.V."/>
        </authorList>
    </citation>
    <scope>NUCLEOTIDE SEQUENCE</scope>
    <source>
        <strain evidence="2">HWK02</strain>
    </source>
</reference>
<dbReference type="InterPro" id="IPR029058">
    <property type="entry name" value="AB_hydrolase_fold"/>
</dbReference>
<dbReference type="EMBL" id="JAUEPU010000025">
    <property type="protein sequence ID" value="KAK0493465.1"/>
    <property type="molecule type" value="Genomic_DNA"/>
</dbReference>
<sequence>MTSPVLAGTLGEHCFTAVKHEGTPAGRVDTIAGVPTYVSDPPPAKTVGKPRVVLYLADVYGPMYLNNQLVQDYFASQGFNVVGMDYFLGDPVYIHTEPGFDRPAWMAKSKQQAKELMPGWLKAIREKYGERCSVCRALPNLLGGILGQDAHYAATGYCFGAPYVLDLAARGDIVAGALAHPAFLTEDHFKNIKKPLFLSCAEIDHTFPLESRRRAEDILIENKSKYCFQVFSGVSHGFSSRGDPNVGDSRWAKEECARGIANWFQRFCGEAEASQSVKL</sequence>
<evidence type="ECO:0000313" key="2">
    <source>
        <dbReference type="EMBL" id="KAK0493465.1"/>
    </source>
</evidence>
<keyword evidence="3" id="KW-1185">Reference proteome</keyword>
<keyword evidence="2" id="KW-0378">Hydrolase</keyword>
<dbReference type="InterPro" id="IPR002925">
    <property type="entry name" value="Dienelactn_hydro"/>
</dbReference>
<comment type="caution">
    <text evidence="2">The sequence shown here is derived from an EMBL/GenBank/DDBJ whole genome shotgun (WGS) entry which is preliminary data.</text>
</comment>
<evidence type="ECO:0000259" key="1">
    <source>
        <dbReference type="Pfam" id="PF01738"/>
    </source>
</evidence>
<dbReference type="SUPFAM" id="SSF53474">
    <property type="entry name" value="alpha/beta-Hydrolases"/>
    <property type="match status" value="1"/>
</dbReference>
<accession>A0AA39PZN9</accession>
<proteinExistence type="predicted"/>
<dbReference type="Proteomes" id="UP001175228">
    <property type="component" value="Unassembled WGS sequence"/>
</dbReference>
<dbReference type="PANTHER" id="PTHR17630:SF44">
    <property type="entry name" value="PROTEIN AIM2"/>
    <property type="match status" value="1"/>
</dbReference>
<dbReference type="GO" id="GO:0016787">
    <property type="term" value="F:hydrolase activity"/>
    <property type="evidence" value="ECO:0007669"/>
    <property type="project" value="UniProtKB-KW"/>
</dbReference>
<dbReference type="PANTHER" id="PTHR17630">
    <property type="entry name" value="DIENELACTONE HYDROLASE"/>
    <property type="match status" value="1"/>
</dbReference>
<dbReference type="Pfam" id="PF01738">
    <property type="entry name" value="DLH"/>
    <property type="match status" value="1"/>
</dbReference>
<evidence type="ECO:0000313" key="3">
    <source>
        <dbReference type="Proteomes" id="UP001175228"/>
    </source>
</evidence>
<protein>
    <submittedName>
        <fullName evidence="2">Alpha/Beta hydrolase protein</fullName>
    </submittedName>
</protein>
<organism evidence="2 3">
    <name type="scientific">Armillaria luteobubalina</name>
    <dbReference type="NCBI Taxonomy" id="153913"/>
    <lineage>
        <taxon>Eukaryota</taxon>
        <taxon>Fungi</taxon>
        <taxon>Dikarya</taxon>
        <taxon>Basidiomycota</taxon>
        <taxon>Agaricomycotina</taxon>
        <taxon>Agaricomycetes</taxon>
        <taxon>Agaricomycetidae</taxon>
        <taxon>Agaricales</taxon>
        <taxon>Marasmiineae</taxon>
        <taxon>Physalacriaceae</taxon>
        <taxon>Armillaria</taxon>
    </lineage>
</organism>
<gene>
    <name evidence="2" type="ORF">EDD18DRAFT_421645</name>
</gene>
<name>A0AA39PZN9_9AGAR</name>